<dbReference type="AlphaFoldDB" id="A0A1M6HE33"/>
<feature type="transmembrane region" description="Helical" evidence="6">
    <location>
        <begin position="245"/>
        <end position="275"/>
    </location>
</feature>
<feature type="transmembrane region" description="Helical" evidence="6">
    <location>
        <begin position="336"/>
        <end position="353"/>
    </location>
</feature>
<dbReference type="GO" id="GO:0005384">
    <property type="term" value="F:manganese ion transmembrane transporter activity"/>
    <property type="evidence" value="ECO:0007669"/>
    <property type="project" value="TreeGrafter"/>
</dbReference>
<dbReference type="GO" id="GO:0005886">
    <property type="term" value="C:plasma membrane"/>
    <property type="evidence" value="ECO:0007669"/>
    <property type="project" value="TreeGrafter"/>
</dbReference>
<feature type="transmembrane region" description="Helical" evidence="6">
    <location>
        <begin position="103"/>
        <end position="122"/>
    </location>
</feature>
<dbReference type="PANTHER" id="PTHR11706:SF33">
    <property type="entry name" value="NATURAL RESISTANCE-ASSOCIATED MACROPHAGE PROTEIN 2"/>
    <property type="match status" value="1"/>
</dbReference>
<evidence type="ECO:0000313" key="7">
    <source>
        <dbReference type="EMBL" id="SHJ20386.1"/>
    </source>
</evidence>
<keyword evidence="3 6" id="KW-0812">Transmembrane</keyword>
<evidence type="ECO:0000256" key="1">
    <source>
        <dbReference type="ARBA" id="ARBA00004141"/>
    </source>
</evidence>
<gene>
    <name evidence="7" type="ORF">SAMN02745751_01985</name>
</gene>
<sequence length="422" mass="44250">MSTSTKESSRMNQMEQESSKGFIAKLKTMGPAAVVTAAFIGPGTVTTASLAGANYGYALLWAMVFSVIATIVLQEMSARLGIVTRKGLGEALREQFDNPVMKYVSIFLVISAIGIGCAAYETGNILGGALGLEAVTGISMNIWGPLMGIGAFALLYTGSYKLVEKFLVGLVVAMSCIFITTAIIVRPDLGMIAKGLIPSVPEGSVFIVIALIGTTVVPYNLFLHSSAVQERWKDASGISESKADILVSMILGGLISMAVIVTASAAFFGTGIAISNAGEMAQQLEPLLGSWAKNIFALGLFSAGLSSAVTAPLAAAYATAGALGWEKDMKDKKFRIIWMAVLIIGIVFSAIGLKPLSAIIFAQAANGIMLPIVAIFLLYVMNNKSRLNEYVNSKASNILGFMVVLVAIGLGLKSLAKVFGLM</sequence>
<evidence type="ECO:0000256" key="6">
    <source>
        <dbReference type="SAM" id="Phobius"/>
    </source>
</evidence>
<feature type="transmembrane region" description="Helical" evidence="6">
    <location>
        <begin position="166"/>
        <end position="185"/>
    </location>
</feature>
<keyword evidence="2" id="KW-0813">Transport</keyword>
<evidence type="ECO:0000256" key="3">
    <source>
        <dbReference type="ARBA" id="ARBA00022692"/>
    </source>
</evidence>
<feature type="transmembrane region" description="Helical" evidence="6">
    <location>
        <begin position="295"/>
        <end position="324"/>
    </location>
</feature>
<dbReference type="PANTHER" id="PTHR11706">
    <property type="entry name" value="SOLUTE CARRIER PROTEIN FAMILY 11 MEMBER"/>
    <property type="match status" value="1"/>
</dbReference>
<feature type="transmembrane region" description="Helical" evidence="6">
    <location>
        <begin position="57"/>
        <end position="82"/>
    </location>
</feature>
<organism evidence="7 8">
    <name type="scientific">Dethiosulfatibacter aminovorans DSM 17477</name>
    <dbReference type="NCBI Taxonomy" id="1121476"/>
    <lineage>
        <taxon>Bacteria</taxon>
        <taxon>Bacillati</taxon>
        <taxon>Bacillota</taxon>
        <taxon>Tissierellia</taxon>
        <taxon>Dethiosulfatibacter</taxon>
    </lineage>
</organism>
<dbReference type="GO" id="GO:0015086">
    <property type="term" value="F:cadmium ion transmembrane transporter activity"/>
    <property type="evidence" value="ECO:0007669"/>
    <property type="project" value="TreeGrafter"/>
</dbReference>
<feature type="transmembrane region" description="Helical" evidence="6">
    <location>
        <begin position="398"/>
        <end position="416"/>
    </location>
</feature>
<accession>A0A1M6HE33</accession>
<dbReference type="GO" id="GO:0034755">
    <property type="term" value="P:iron ion transmembrane transport"/>
    <property type="evidence" value="ECO:0007669"/>
    <property type="project" value="TreeGrafter"/>
</dbReference>
<keyword evidence="8" id="KW-1185">Reference proteome</keyword>
<protein>
    <submittedName>
        <fullName evidence="7">NRAMP (Natural resistance-associated macrophage protein) metal ion transporters</fullName>
    </submittedName>
</protein>
<feature type="transmembrane region" description="Helical" evidence="6">
    <location>
        <begin position="142"/>
        <end position="159"/>
    </location>
</feature>
<dbReference type="STRING" id="1121476.SAMN02745751_01985"/>
<comment type="subcellular location">
    <subcellularLocation>
        <location evidence="1">Membrane</location>
        <topology evidence="1">Multi-pass membrane protein</topology>
    </subcellularLocation>
</comment>
<keyword evidence="4 6" id="KW-1133">Transmembrane helix</keyword>
<keyword evidence="5 6" id="KW-0472">Membrane</keyword>
<evidence type="ECO:0000256" key="2">
    <source>
        <dbReference type="ARBA" id="ARBA00022448"/>
    </source>
</evidence>
<dbReference type="Proteomes" id="UP000184052">
    <property type="component" value="Unassembled WGS sequence"/>
</dbReference>
<evidence type="ECO:0000256" key="4">
    <source>
        <dbReference type="ARBA" id="ARBA00022989"/>
    </source>
</evidence>
<dbReference type="InterPro" id="IPR001046">
    <property type="entry name" value="NRAMP_fam"/>
</dbReference>
<name>A0A1M6HE33_9FIRM</name>
<dbReference type="Pfam" id="PF01566">
    <property type="entry name" value="Nramp"/>
    <property type="match status" value="1"/>
</dbReference>
<reference evidence="7 8" key="1">
    <citation type="submission" date="2016-11" db="EMBL/GenBank/DDBJ databases">
        <authorList>
            <person name="Jaros S."/>
            <person name="Januszkiewicz K."/>
            <person name="Wedrychowicz H."/>
        </authorList>
    </citation>
    <scope>NUCLEOTIDE SEQUENCE [LARGE SCALE GENOMIC DNA]</scope>
    <source>
        <strain evidence="7 8">DSM 17477</strain>
    </source>
</reference>
<evidence type="ECO:0000256" key="5">
    <source>
        <dbReference type="ARBA" id="ARBA00023136"/>
    </source>
</evidence>
<feature type="transmembrane region" description="Helical" evidence="6">
    <location>
        <begin position="359"/>
        <end position="378"/>
    </location>
</feature>
<dbReference type="EMBL" id="FQZL01000013">
    <property type="protein sequence ID" value="SHJ20386.1"/>
    <property type="molecule type" value="Genomic_DNA"/>
</dbReference>
<dbReference type="NCBIfam" id="NF037982">
    <property type="entry name" value="Nramp_1"/>
    <property type="match status" value="1"/>
</dbReference>
<evidence type="ECO:0000313" key="8">
    <source>
        <dbReference type="Proteomes" id="UP000184052"/>
    </source>
</evidence>
<feature type="transmembrane region" description="Helical" evidence="6">
    <location>
        <begin position="205"/>
        <end position="224"/>
    </location>
</feature>
<proteinExistence type="predicted"/>
<dbReference type="PRINTS" id="PR00447">
    <property type="entry name" value="NATRESASSCMP"/>
</dbReference>